<organism evidence="1 2">
    <name type="scientific">Puccinia sorghi</name>
    <dbReference type="NCBI Taxonomy" id="27349"/>
    <lineage>
        <taxon>Eukaryota</taxon>
        <taxon>Fungi</taxon>
        <taxon>Dikarya</taxon>
        <taxon>Basidiomycota</taxon>
        <taxon>Pucciniomycotina</taxon>
        <taxon>Pucciniomycetes</taxon>
        <taxon>Pucciniales</taxon>
        <taxon>Pucciniaceae</taxon>
        <taxon>Puccinia</taxon>
    </lineage>
</organism>
<accession>A0A0L6UEP2</accession>
<reference evidence="1 2" key="1">
    <citation type="submission" date="2015-08" db="EMBL/GenBank/DDBJ databases">
        <title>Next Generation Sequencing and Analysis of the Genome of Puccinia sorghi L Schw, the Causal Agent of Maize Common Rust.</title>
        <authorList>
            <person name="Rochi L."/>
            <person name="Burguener G."/>
            <person name="Darino M."/>
            <person name="Turjanski A."/>
            <person name="Kreff E."/>
            <person name="Dieguez M.J."/>
            <person name="Sacco F."/>
        </authorList>
    </citation>
    <scope>NUCLEOTIDE SEQUENCE [LARGE SCALE GENOMIC DNA]</scope>
    <source>
        <strain evidence="1 2">RO10H11247</strain>
    </source>
</reference>
<evidence type="ECO:0000313" key="2">
    <source>
        <dbReference type="Proteomes" id="UP000037035"/>
    </source>
</evidence>
<protein>
    <submittedName>
        <fullName evidence="1">Uncharacterized protein</fullName>
    </submittedName>
</protein>
<keyword evidence="2" id="KW-1185">Reference proteome</keyword>
<evidence type="ECO:0000313" key="1">
    <source>
        <dbReference type="EMBL" id="KNZ47014.1"/>
    </source>
</evidence>
<dbReference type="AlphaFoldDB" id="A0A0L6UEP2"/>
<dbReference type="Proteomes" id="UP000037035">
    <property type="component" value="Unassembled WGS sequence"/>
</dbReference>
<gene>
    <name evidence="1" type="ORF">VP01_6759g2</name>
</gene>
<name>A0A0L6UEP2_9BASI</name>
<dbReference type="VEuPathDB" id="FungiDB:VP01_6759g2"/>
<dbReference type="OrthoDB" id="5978759at2759"/>
<comment type="caution">
    <text evidence="1">The sequence shown here is derived from an EMBL/GenBank/DDBJ whole genome shotgun (WGS) entry which is preliminary data.</text>
</comment>
<proteinExistence type="predicted"/>
<dbReference type="EMBL" id="LAVV01012116">
    <property type="protein sequence ID" value="KNZ47014.1"/>
    <property type="molecule type" value="Genomic_DNA"/>
</dbReference>
<sequence length="58" mass="6640">MQEYMAWLYSCNTCCAEVIPLPWNPKGDVFNIGTKTADKASGRFFLSVLKILRLRSVR</sequence>